<gene>
    <name evidence="1" type="ORF">BDN72DRAFT_963878</name>
</gene>
<organism evidence="1 2">
    <name type="scientific">Pluteus cervinus</name>
    <dbReference type="NCBI Taxonomy" id="181527"/>
    <lineage>
        <taxon>Eukaryota</taxon>
        <taxon>Fungi</taxon>
        <taxon>Dikarya</taxon>
        <taxon>Basidiomycota</taxon>
        <taxon>Agaricomycotina</taxon>
        <taxon>Agaricomycetes</taxon>
        <taxon>Agaricomycetidae</taxon>
        <taxon>Agaricales</taxon>
        <taxon>Pluteineae</taxon>
        <taxon>Pluteaceae</taxon>
        <taxon>Pluteus</taxon>
    </lineage>
</organism>
<dbReference type="Proteomes" id="UP000308600">
    <property type="component" value="Unassembled WGS sequence"/>
</dbReference>
<protein>
    <submittedName>
        <fullName evidence="1">Uncharacterized protein</fullName>
    </submittedName>
</protein>
<dbReference type="EMBL" id="ML208520">
    <property type="protein sequence ID" value="TFK63484.1"/>
    <property type="molecule type" value="Genomic_DNA"/>
</dbReference>
<reference evidence="1 2" key="1">
    <citation type="journal article" date="2019" name="Nat. Ecol. Evol.">
        <title>Megaphylogeny resolves global patterns of mushroom evolution.</title>
        <authorList>
            <person name="Varga T."/>
            <person name="Krizsan K."/>
            <person name="Foldi C."/>
            <person name="Dima B."/>
            <person name="Sanchez-Garcia M."/>
            <person name="Sanchez-Ramirez S."/>
            <person name="Szollosi G.J."/>
            <person name="Szarkandi J.G."/>
            <person name="Papp V."/>
            <person name="Albert L."/>
            <person name="Andreopoulos W."/>
            <person name="Angelini C."/>
            <person name="Antonin V."/>
            <person name="Barry K.W."/>
            <person name="Bougher N.L."/>
            <person name="Buchanan P."/>
            <person name="Buyck B."/>
            <person name="Bense V."/>
            <person name="Catcheside P."/>
            <person name="Chovatia M."/>
            <person name="Cooper J."/>
            <person name="Damon W."/>
            <person name="Desjardin D."/>
            <person name="Finy P."/>
            <person name="Geml J."/>
            <person name="Haridas S."/>
            <person name="Hughes K."/>
            <person name="Justo A."/>
            <person name="Karasinski D."/>
            <person name="Kautmanova I."/>
            <person name="Kiss B."/>
            <person name="Kocsube S."/>
            <person name="Kotiranta H."/>
            <person name="LaButti K.M."/>
            <person name="Lechner B.E."/>
            <person name="Liimatainen K."/>
            <person name="Lipzen A."/>
            <person name="Lukacs Z."/>
            <person name="Mihaltcheva S."/>
            <person name="Morgado L.N."/>
            <person name="Niskanen T."/>
            <person name="Noordeloos M.E."/>
            <person name="Ohm R.A."/>
            <person name="Ortiz-Santana B."/>
            <person name="Ovrebo C."/>
            <person name="Racz N."/>
            <person name="Riley R."/>
            <person name="Savchenko A."/>
            <person name="Shiryaev A."/>
            <person name="Soop K."/>
            <person name="Spirin V."/>
            <person name="Szebenyi C."/>
            <person name="Tomsovsky M."/>
            <person name="Tulloss R.E."/>
            <person name="Uehling J."/>
            <person name="Grigoriev I.V."/>
            <person name="Vagvolgyi C."/>
            <person name="Papp T."/>
            <person name="Martin F.M."/>
            <person name="Miettinen O."/>
            <person name="Hibbett D.S."/>
            <person name="Nagy L.G."/>
        </authorList>
    </citation>
    <scope>NUCLEOTIDE SEQUENCE [LARGE SCALE GENOMIC DNA]</scope>
    <source>
        <strain evidence="1 2">NL-1719</strain>
    </source>
</reference>
<name>A0ACD3ADU4_9AGAR</name>
<evidence type="ECO:0000313" key="2">
    <source>
        <dbReference type="Proteomes" id="UP000308600"/>
    </source>
</evidence>
<proteinExistence type="predicted"/>
<evidence type="ECO:0000313" key="1">
    <source>
        <dbReference type="EMBL" id="TFK63484.1"/>
    </source>
</evidence>
<sequence>MSHSATATLHANQVSVRGRMFHTLARGSKPRTFIIRCGDEALETLPFAFAHRSFALSRFTGDVKVWQAFVNTPTKCFFVIGYTREESEVNLSLSNISSVPWRGEIAVLNVGARGTILSTPPSPQSHVTAAVVHFMHSVTEHIDLKLTCGFPQKLTLSARICRSLVPRPSRRSTRTTCPPSRLPRAVTISDDSDDDDDGDNDDSDSGDSNSGSNTLDVDYDTGMDDGTSDASTTTSQRDEDPEYSGDDDDDDADAEAIMEALVATEDPDDDMKTETSVCSEDRGELEYPEDDYWRLGSDSEEERRGYLRLYYAYGLDKIGDDNNGTSDDSDNDSNDSNGQLEADDYDFAELSAFTQYEIRAD</sequence>
<accession>A0ACD3ADU4</accession>
<keyword evidence="2" id="KW-1185">Reference proteome</keyword>